<dbReference type="AlphaFoldDB" id="A0A016U0Y4"/>
<dbReference type="EMBL" id="JARK01001399">
    <property type="protein sequence ID" value="EYC08964.1"/>
    <property type="molecule type" value="Genomic_DNA"/>
</dbReference>
<sequence>MPTTRSGATTIHSAADAQQPDTSPDDSVKPLTPTSPRREITLCPDQSYAVRAGDQDCPLLAIQAAFGTGKTVVGALITARVAAATGSTVIATATTNTAVAHFTDTLLRLNGYHDLPIMHFVPDSALVEGAPRTSVDLDILLKRTVTDFADVLSPDNFDKC</sequence>
<dbReference type="SUPFAM" id="SSF52540">
    <property type="entry name" value="P-loop containing nucleoside triphosphate hydrolases"/>
    <property type="match status" value="1"/>
</dbReference>
<dbReference type="InterPro" id="IPR027417">
    <property type="entry name" value="P-loop_NTPase"/>
</dbReference>
<evidence type="ECO:0000313" key="3">
    <source>
        <dbReference type="Proteomes" id="UP000024635"/>
    </source>
</evidence>
<dbReference type="OrthoDB" id="5871526at2759"/>
<accession>A0A016U0Y4</accession>
<name>A0A016U0Y4_9BILA</name>
<organism evidence="2 3">
    <name type="scientific">Ancylostoma ceylanicum</name>
    <dbReference type="NCBI Taxonomy" id="53326"/>
    <lineage>
        <taxon>Eukaryota</taxon>
        <taxon>Metazoa</taxon>
        <taxon>Ecdysozoa</taxon>
        <taxon>Nematoda</taxon>
        <taxon>Chromadorea</taxon>
        <taxon>Rhabditida</taxon>
        <taxon>Rhabditina</taxon>
        <taxon>Rhabditomorpha</taxon>
        <taxon>Strongyloidea</taxon>
        <taxon>Ancylostomatidae</taxon>
        <taxon>Ancylostomatinae</taxon>
        <taxon>Ancylostoma</taxon>
    </lineage>
</organism>
<protein>
    <submittedName>
        <fullName evidence="2">Uncharacterized protein</fullName>
    </submittedName>
</protein>
<reference evidence="3" key="1">
    <citation type="journal article" date="2015" name="Nat. Genet.">
        <title>The genome and transcriptome of the zoonotic hookworm Ancylostoma ceylanicum identify infection-specific gene families.</title>
        <authorList>
            <person name="Schwarz E.M."/>
            <person name="Hu Y."/>
            <person name="Antoshechkin I."/>
            <person name="Miller M.M."/>
            <person name="Sternberg P.W."/>
            <person name="Aroian R.V."/>
        </authorList>
    </citation>
    <scope>NUCLEOTIDE SEQUENCE</scope>
    <source>
        <strain evidence="3">HY135</strain>
    </source>
</reference>
<dbReference type="Gene3D" id="3.40.50.300">
    <property type="entry name" value="P-loop containing nucleotide triphosphate hydrolases"/>
    <property type="match status" value="1"/>
</dbReference>
<comment type="caution">
    <text evidence="2">The sequence shown here is derived from an EMBL/GenBank/DDBJ whole genome shotgun (WGS) entry which is preliminary data.</text>
</comment>
<feature type="compositionally biased region" description="Polar residues" evidence="1">
    <location>
        <begin position="1"/>
        <end position="12"/>
    </location>
</feature>
<evidence type="ECO:0000256" key="1">
    <source>
        <dbReference type="SAM" id="MobiDB-lite"/>
    </source>
</evidence>
<evidence type="ECO:0000313" key="2">
    <source>
        <dbReference type="EMBL" id="EYC08964.1"/>
    </source>
</evidence>
<dbReference type="Proteomes" id="UP000024635">
    <property type="component" value="Unassembled WGS sequence"/>
</dbReference>
<proteinExistence type="predicted"/>
<keyword evidence="3" id="KW-1185">Reference proteome</keyword>
<feature type="region of interest" description="Disordered" evidence="1">
    <location>
        <begin position="1"/>
        <end position="39"/>
    </location>
</feature>
<gene>
    <name evidence="2" type="primary">Acey_s0063.g3456</name>
    <name evidence="2" type="ORF">Y032_0063g3456</name>
</gene>